<comment type="caution">
    <text evidence="1">The sequence shown here is derived from an EMBL/GenBank/DDBJ whole genome shotgun (WGS) entry which is preliminary data.</text>
</comment>
<dbReference type="EMBL" id="JACVVK020000091">
    <property type="protein sequence ID" value="KAK7493644.1"/>
    <property type="molecule type" value="Genomic_DNA"/>
</dbReference>
<gene>
    <name evidence="1" type="ORF">BaRGS_00015156</name>
</gene>
<reference evidence="1 2" key="1">
    <citation type="journal article" date="2023" name="Sci. Data">
        <title>Genome assembly of the Korean intertidal mud-creeper Batillaria attramentaria.</title>
        <authorList>
            <person name="Patra A.K."/>
            <person name="Ho P.T."/>
            <person name="Jun S."/>
            <person name="Lee S.J."/>
            <person name="Kim Y."/>
            <person name="Won Y.J."/>
        </authorList>
    </citation>
    <scope>NUCLEOTIDE SEQUENCE [LARGE SCALE GENOMIC DNA]</scope>
    <source>
        <strain evidence="1">Wonlab-2016</strain>
    </source>
</reference>
<keyword evidence="2" id="KW-1185">Reference proteome</keyword>
<dbReference type="Proteomes" id="UP001519460">
    <property type="component" value="Unassembled WGS sequence"/>
</dbReference>
<protein>
    <submittedName>
        <fullName evidence="1">Uncharacterized protein</fullName>
    </submittedName>
</protein>
<evidence type="ECO:0000313" key="1">
    <source>
        <dbReference type="EMBL" id="KAK7493644.1"/>
    </source>
</evidence>
<dbReference type="Gene3D" id="2.10.25.140">
    <property type="match status" value="1"/>
</dbReference>
<dbReference type="AlphaFoldDB" id="A0ABD0L3D0"/>
<organism evidence="1 2">
    <name type="scientific">Batillaria attramentaria</name>
    <dbReference type="NCBI Taxonomy" id="370345"/>
    <lineage>
        <taxon>Eukaryota</taxon>
        <taxon>Metazoa</taxon>
        <taxon>Spiralia</taxon>
        <taxon>Lophotrochozoa</taxon>
        <taxon>Mollusca</taxon>
        <taxon>Gastropoda</taxon>
        <taxon>Caenogastropoda</taxon>
        <taxon>Sorbeoconcha</taxon>
        <taxon>Cerithioidea</taxon>
        <taxon>Batillariidae</taxon>
        <taxon>Batillaria</taxon>
    </lineage>
</organism>
<proteinExistence type="predicted"/>
<feature type="non-terminal residue" evidence="1">
    <location>
        <position position="1"/>
    </location>
</feature>
<evidence type="ECO:0000313" key="2">
    <source>
        <dbReference type="Proteomes" id="UP001519460"/>
    </source>
</evidence>
<accession>A0ABD0L3D0</accession>
<name>A0ABD0L3D0_9CAEN</name>
<sequence length="89" mass="9564">ESLAPVEFSILGCKAGWYGSVCDKQCSDKCLPDSNGNITCRQNDGRCTTGCKAGWYGSVCDRQCSDKCRPENNGNIACRQNDGRCTAGD</sequence>